<protein>
    <submittedName>
        <fullName evidence="2">Immunity protein 52</fullName>
    </submittedName>
</protein>
<dbReference type="Proteomes" id="UP000199181">
    <property type="component" value="Unassembled WGS sequence"/>
</dbReference>
<dbReference type="RefSeq" id="WP_093522657.1">
    <property type="nucleotide sequence ID" value="NZ_FOIJ01000009.1"/>
</dbReference>
<keyword evidence="3" id="KW-1185">Reference proteome</keyword>
<evidence type="ECO:0000259" key="1">
    <source>
        <dbReference type="Pfam" id="PF15579"/>
    </source>
</evidence>
<evidence type="ECO:0000313" key="3">
    <source>
        <dbReference type="Proteomes" id="UP000199181"/>
    </source>
</evidence>
<name>A0A1I0K9V3_9BACT</name>
<reference evidence="3" key="1">
    <citation type="submission" date="2016-10" db="EMBL/GenBank/DDBJ databases">
        <authorList>
            <person name="Varghese N."/>
            <person name="Submissions S."/>
        </authorList>
    </citation>
    <scope>NUCLEOTIDE SEQUENCE [LARGE SCALE GENOMIC DNA]</scope>
    <source>
        <strain evidence="3">DSM 16858</strain>
    </source>
</reference>
<accession>A0A1I0K9V3</accession>
<dbReference type="Pfam" id="PF15579">
    <property type="entry name" value="Imm52"/>
    <property type="match status" value="1"/>
</dbReference>
<feature type="domain" description="Immunity protein 52" evidence="1">
    <location>
        <begin position="3"/>
        <end position="239"/>
    </location>
</feature>
<gene>
    <name evidence="2" type="ORF">SAMN05443639_109285</name>
</gene>
<organism evidence="2 3">
    <name type="scientific">Stigmatella erecta</name>
    <dbReference type="NCBI Taxonomy" id="83460"/>
    <lineage>
        <taxon>Bacteria</taxon>
        <taxon>Pseudomonadati</taxon>
        <taxon>Myxococcota</taxon>
        <taxon>Myxococcia</taxon>
        <taxon>Myxococcales</taxon>
        <taxon>Cystobacterineae</taxon>
        <taxon>Archangiaceae</taxon>
        <taxon>Stigmatella</taxon>
    </lineage>
</organism>
<dbReference type="InterPro" id="IPR028969">
    <property type="entry name" value="Imm52"/>
</dbReference>
<proteinExistence type="predicted"/>
<dbReference type="EMBL" id="FOIJ01000009">
    <property type="protein sequence ID" value="SEU20077.1"/>
    <property type="molecule type" value="Genomic_DNA"/>
</dbReference>
<dbReference type="AlphaFoldDB" id="A0A1I0K9V3"/>
<sequence>MLEKYHVGAYWKKRPETASECARRLELFLHLLTKCDVSLHQWYTEGRATRSSPGTSLPWNDREVLEKRLLQGRNRTDLGKKVIPELGFRLHAWNQRPDGRSTRLNLGCGCYSEQVSNLCLLYLPIEGEAVERMLAFPTLRHVMESMITAWEPQWGLVATQDTRDTLNPDTSEVDIGWITYFAREQGTVPPLPAPVSIQPVGSLGTLIILTPERFSASNPEHIALGRRVRELLERAGLLRRAS</sequence>
<evidence type="ECO:0000313" key="2">
    <source>
        <dbReference type="EMBL" id="SEU20077.1"/>
    </source>
</evidence>